<organism evidence="1 2">
    <name type="scientific">Sessilibacter corallicola</name>
    <dbReference type="NCBI Taxonomy" id="2904075"/>
    <lineage>
        <taxon>Bacteria</taxon>
        <taxon>Pseudomonadati</taxon>
        <taxon>Pseudomonadota</taxon>
        <taxon>Gammaproteobacteria</taxon>
        <taxon>Cellvibrionales</taxon>
        <taxon>Cellvibrionaceae</taxon>
        <taxon>Sessilibacter</taxon>
    </lineage>
</organism>
<protein>
    <recommendedName>
        <fullName evidence="3">RHS repeat protein</fullName>
    </recommendedName>
</protein>
<dbReference type="InterPro" id="IPR031325">
    <property type="entry name" value="RHS_repeat"/>
</dbReference>
<proteinExistence type="predicted"/>
<name>A0ABQ0A8P4_9GAMM</name>
<dbReference type="EMBL" id="BAABWN010000005">
    <property type="protein sequence ID" value="GAA6167985.1"/>
    <property type="molecule type" value="Genomic_DNA"/>
</dbReference>
<dbReference type="NCBIfam" id="TIGR01643">
    <property type="entry name" value="YD_repeat_2x"/>
    <property type="match status" value="1"/>
</dbReference>
<dbReference type="Pfam" id="PF05593">
    <property type="entry name" value="RHS_repeat"/>
    <property type="match status" value="1"/>
</dbReference>
<accession>A0ABQ0A8P4</accession>
<evidence type="ECO:0008006" key="3">
    <source>
        <dbReference type="Google" id="ProtNLM"/>
    </source>
</evidence>
<evidence type="ECO:0000313" key="1">
    <source>
        <dbReference type="EMBL" id="GAA6167985.1"/>
    </source>
</evidence>
<sequence length="57" mass="6618">MSISQMLTWDERGQLIEDIKPDGQATQCRYDALGNITYVITLNRLNQGKQRTLHLRI</sequence>
<keyword evidence="2" id="KW-1185">Reference proteome</keyword>
<comment type="caution">
    <text evidence="1">The sequence shown here is derived from an EMBL/GenBank/DDBJ whole genome shotgun (WGS) entry which is preliminary data.</text>
</comment>
<dbReference type="Proteomes" id="UP001465153">
    <property type="component" value="Unassembled WGS sequence"/>
</dbReference>
<dbReference type="InterPro" id="IPR006530">
    <property type="entry name" value="YD"/>
</dbReference>
<gene>
    <name evidence="1" type="ORF">NBRC116591_17960</name>
</gene>
<evidence type="ECO:0000313" key="2">
    <source>
        <dbReference type="Proteomes" id="UP001465153"/>
    </source>
</evidence>
<dbReference type="RefSeq" id="WP_353302640.1">
    <property type="nucleotide sequence ID" value="NZ_BAABWN010000005.1"/>
</dbReference>
<reference evidence="1 2" key="1">
    <citation type="submission" date="2024-04" db="EMBL/GenBank/DDBJ databases">
        <title>Draft genome sequence of Sessilibacter corallicola NBRC 116591.</title>
        <authorList>
            <person name="Miyakawa T."/>
            <person name="Kusuya Y."/>
            <person name="Miura T."/>
        </authorList>
    </citation>
    <scope>NUCLEOTIDE SEQUENCE [LARGE SCALE GENOMIC DNA]</scope>
    <source>
        <strain evidence="1 2">KU-00831-HH</strain>
    </source>
</reference>